<keyword evidence="10 13" id="KW-0472">Membrane</keyword>
<evidence type="ECO:0000259" key="14">
    <source>
        <dbReference type="PROSITE" id="PS51093"/>
    </source>
</evidence>
<dbReference type="GO" id="GO:0016301">
    <property type="term" value="F:kinase activity"/>
    <property type="evidence" value="ECO:0007669"/>
    <property type="project" value="UniProtKB-KW"/>
</dbReference>
<evidence type="ECO:0000313" key="17">
    <source>
        <dbReference type="EMBL" id="ALD66477.1"/>
    </source>
</evidence>
<dbReference type="PANTHER" id="PTHR30175:SF1">
    <property type="entry name" value="PTS SYSTEM ARBUTIN-, CELLOBIOSE-, AND SALICIN-SPECIFIC EIIBC COMPONENT-RELATED"/>
    <property type="match status" value="1"/>
</dbReference>
<dbReference type="InterPro" id="IPR001996">
    <property type="entry name" value="PTS_IIB_1"/>
</dbReference>
<evidence type="ECO:0000256" key="10">
    <source>
        <dbReference type="ARBA" id="ARBA00023136"/>
    </source>
</evidence>
<evidence type="ECO:0000313" key="18">
    <source>
        <dbReference type="Proteomes" id="UP000063919"/>
    </source>
</evidence>
<sequence>MENITVRGKYMKISLYSPVDGEIKNIQDCNDSMFADRMLGDGLVIIPNSNNFKGFFDNATVTMIFDTYHAYGFDIEGLQFLIHCGMDTIALNGTGFTTTLKVGDNVTKENNIFNVDLELLKQKKLSIETPIVFEINSLTDYKINDLKLGKVKQGDLICTIDYEFKEEKKEQDLKSITDPIEFFNMSNKYEKCAASINKFIGSSSNYNEVYNCMTRLRFSVKNKELVNVDEIKRLSLVKGTVWNGNELQVVIGQDVYKLKEEVIKLNNESLAIRASLGINNTKIPLARRFLAMFSAIMVKIIPIMVGVGLIQAIIAILMQTGVMPNIVFKLSENPGANDVLFKDASIGWIMLFAMGKTTTYFMGIMIAVSAANYFKLEGIMGVALGLILCCPLMFGDGGSMGLGNDFLLFDLGTIDTGNPMLDQITKIKVNAMNTKVFVIVAAIYTAKILDTHLKKVIPIALELMFRPFIVIIIVAPLSFFGYGIIWNFVETLFGSSMFYIGKIPLGIGVGIFVAMWQVAVIFGLHMMLGLISFLDLLSPTTGGQTVYGIAGSISVWSQVGALVGVILITQNAKLKKQGIGMLPAGLLGITEPILYGINLPKKRPLISGVCGAFIAGAFANILGVTQRAQSGIGVFEAIGFFSEPIYGGVGKLNPTLNGSFYLLSCSVAISTSILFSMMSYKERATEKTLLNKTINKLKLLTVLELNLSKPDSLKLKKDLNEITNILDKENLQFIKIIEKNIQAWLKYKVRLSTLLENEEITKEKILIKGKALISKKKFDLANLYMQKYNQIDNSQEINLLKSKIDQQYKLIDLEKLNKNISNIEKQIMSKLNELNFLKKDVIKDLEPIIFNNLNSVQIYYGLLENKVPKINLNEKIHELKKNKVTHKSQVSLNV</sequence>
<dbReference type="PROSITE" id="PS01035">
    <property type="entry name" value="PTS_EIIB_TYPE_1_CYS"/>
    <property type="match status" value="1"/>
</dbReference>
<feature type="domain" description="PTS EIIC type-1" evidence="16">
    <location>
        <begin position="291"/>
        <end position="693"/>
    </location>
</feature>
<feature type="active site" description="Phosphocysteine intermediate; for EIIB activity" evidence="11">
    <location>
        <position position="212"/>
    </location>
</feature>
<feature type="transmembrane region" description="Helical" evidence="13">
    <location>
        <begin position="605"/>
        <end position="624"/>
    </location>
</feature>
<evidence type="ECO:0000256" key="6">
    <source>
        <dbReference type="ARBA" id="ARBA00022683"/>
    </source>
</evidence>
<evidence type="ECO:0000256" key="4">
    <source>
        <dbReference type="ARBA" id="ARBA00022597"/>
    </source>
</evidence>
<dbReference type="Gene3D" id="3.30.1360.60">
    <property type="entry name" value="Glucose permease domain IIB"/>
    <property type="match status" value="1"/>
</dbReference>
<evidence type="ECO:0000256" key="8">
    <source>
        <dbReference type="ARBA" id="ARBA00022777"/>
    </source>
</evidence>
<feature type="transmembrane region" description="Helical" evidence="13">
    <location>
        <begin position="376"/>
        <end position="394"/>
    </location>
</feature>
<proteinExistence type="predicted"/>
<feature type="transmembrane region" description="Helical" evidence="13">
    <location>
        <begin position="546"/>
        <end position="568"/>
    </location>
</feature>
<dbReference type="PROSITE" id="PS51103">
    <property type="entry name" value="PTS_EIIC_TYPE_1"/>
    <property type="match status" value="1"/>
</dbReference>
<keyword evidence="7 13" id="KW-0812">Transmembrane</keyword>
<organism evidence="17 18">
    <name type="scientific">Spiroplasma cantharicola</name>
    <dbReference type="NCBI Taxonomy" id="362837"/>
    <lineage>
        <taxon>Bacteria</taxon>
        <taxon>Bacillati</taxon>
        <taxon>Mycoplasmatota</taxon>
        <taxon>Mollicutes</taxon>
        <taxon>Entomoplasmatales</taxon>
        <taxon>Spiroplasmataceae</taxon>
        <taxon>Spiroplasma</taxon>
    </lineage>
</organism>
<evidence type="ECO:0000256" key="2">
    <source>
        <dbReference type="ARBA" id="ARBA00022448"/>
    </source>
</evidence>
<evidence type="ECO:0000259" key="16">
    <source>
        <dbReference type="PROSITE" id="PS51103"/>
    </source>
</evidence>
<dbReference type="InterPro" id="IPR001127">
    <property type="entry name" value="PTS_EIIA_1_perm"/>
</dbReference>
<accession>A0A0M4KCL0</accession>
<evidence type="ECO:0000259" key="15">
    <source>
        <dbReference type="PROSITE" id="PS51098"/>
    </source>
</evidence>
<reference evidence="17 18" key="1">
    <citation type="journal article" date="2015" name="Genome Announc.">
        <title>Complete Genome Sequence of Spiroplasma cantharicola CC-1T (DSM 21588), a Bacterium Isolated from Soldier Beetle (Cantharis carolinus).</title>
        <authorList>
            <person name="Lo W.S."/>
            <person name="Liu P.Y."/>
            <person name="Kuo C.H."/>
        </authorList>
    </citation>
    <scope>NUCLEOTIDE SEQUENCE [LARGE SCALE GENOMIC DNA]</scope>
    <source>
        <strain evidence="17 18">CC-1</strain>
    </source>
</reference>
<feature type="transmembrane region" description="Helical" evidence="13">
    <location>
        <begin position="509"/>
        <end position="534"/>
    </location>
</feature>
<comment type="subcellular location">
    <subcellularLocation>
        <location evidence="1">Cell membrane</location>
        <topology evidence="1">Multi-pass membrane protein</topology>
    </subcellularLocation>
</comment>
<dbReference type="KEGG" id="scj:SCANT_v1c05710"/>
<dbReference type="SUPFAM" id="SSF55604">
    <property type="entry name" value="Glucose permease domain IIB"/>
    <property type="match status" value="1"/>
</dbReference>
<dbReference type="InterPro" id="IPR013013">
    <property type="entry name" value="PTS_EIIC_1"/>
</dbReference>
<dbReference type="GO" id="GO:0005886">
    <property type="term" value="C:plasma membrane"/>
    <property type="evidence" value="ECO:0007669"/>
    <property type="project" value="UniProtKB-SubCell"/>
</dbReference>
<gene>
    <name evidence="17" type="ORF">SCANT_v1c05710</name>
</gene>
<dbReference type="GO" id="GO:0090563">
    <property type="term" value="F:protein-phosphocysteine-sugar phosphotransferase activity"/>
    <property type="evidence" value="ECO:0007669"/>
    <property type="project" value="TreeGrafter"/>
</dbReference>
<dbReference type="InterPro" id="IPR011055">
    <property type="entry name" value="Dup_hybrid_motif"/>
</dbReference>
<feature type="transmembrane region" description="Helical" evidence="13">
    <location>
        <begin position="468"/>
        <end position="489"/>
    </location>
</feature>
<dbReference type="GO" id="GO:0009401">
    <property type="term" value="P:phosphoenolpyruvate-dependent sugar phosphotransferase system"/>
    <property type="evidence" value="ECO:0007669"/>
    <property type="project" value="UniProtKB-KW"/>
</dbReference>
<keyword evidence="8" id="KW-0418">Kinase</keyword>
<feature type="domain" description="PTS EIIA type-1" evidence="14">
    <location>
        <begin position="31"/>
        <end position="135"/>
    </location>
</feature>
<dbReference type="Pfam" id="PF00358">
    <property type="entry name" value="PTS_EIIA_1"/>
    <property type="match status" value="1"/>
</dbReference>
<dbReference type="PROSITE" id="PS51093">
    <property type="entry name" value="PTS_EIIA_TYPE_1"/>
    <property type="match status" value="1"/>
</dbReference>
<keyword evidence="5" id="KW-0808">Transferase</keyword>
<feature type="transmembrane region" description="Helical" evidence="13">
    <location>
        <begin position="346"/>
        <end position="369"/>
    </location>
</feature>
<dbReference type="InterPro" id="IPR018113">
    <property type="entry name" value="PTrfase_EIIB_Cys"/>
</dbReference>
<evidence type="ECO:0000256" key="13">
    <source>
        <dbReference type="SAM" id="Phobius"/>
    </source>
</evidence>
<dbReference type="Pfam" id="PF00367">
    <property type="entry name" value="PTS_EIIB"/>
    <property type="match status" value="1"/>
</dbReference>
<feature type="coiled-coil region" evidence="12">
    <location>
        <begin position="813"/>
        <end position="840"/>
    </location>
</feature>
<evidence type="ECO:0000256" key="11">
    <source>
        <dbReference type="PROSITE-ProRule" id="PRU00421"/>
    </source>
</evidence>
<dbReference type="InterPro" id="IPR003352">
    <property type="entry name" value="PTS_EIIC"/>
</dbReference>
<name>A0A0M4KCL0_9MOLU</name>
<evidence type="ECO:0000256" key="1">
    <source>
        <dbReference type="ARBA" id="ARBA00004651"/>
    </source>
</evidence>
<protein>
    <submittedName>
        <fullName evidence="17">PTS system, beta-glucoside-specific IIABC component</fullName>
    </submittedName>
</protein>
<dbReference type="AlphaFoldDB" id="A0A0M4KCL0"/>
<feature type="domain" description="PTS EIIB type-1" evidence="15">
    <location>
        <begin position="190"/>
        <end position="272"/>
    </location>
</feature>
<feature type="transmembrane region" description="Helical" evidence="13">
    <location>
        <begin position="661"/>
        <end position="680"/>
    </location>
</feature>
<feature type="transmembrane region" description="Helical" evidence="13">
    <location>
        <begin position="289"/>
        <end position="318"/>
    </location>
</feature>
<dbReference type="InterPro" id="IPR050558">
    <property type="entry name" value="PTS_Sugar-Specific_Components"/>
</dbReference>
<keyword evidence="9 13" id="KW-1133">Transmembrane helix</keyword>
<dbReference type="GO" id="GO:0008982">
    <property type="term" value="F:protein-N(PI)-phosphohistidine-sugar phosphotransferase activity"/>
    <property type="evidence" value="ECO:0007669"/>
    <property type="project" value="InterPro"/>
</dbReference>
<keyword evidence="3" id="KW-1003">Cell membrane</keyword>
<dbReference type="PROSITE" id="PS51098">
    <property type="entry name" value="PTS_EIIB_TYPE_1"/>
    <property type="match status" value="1"/>
</dbReference>
<keyword evidence="6" id="KW-0598">Phosphotransferase system</keyword>
<keyword evidence="4" id="KW-0762">Sugar transport</keyword>
<dbReference type="PATRIC" id="fig|362837.3.peg.584"/>
<evidence type="ECO:0000256" key="7">
    <source>
        <dbReference type="ARBA" id="ARBA00022692"/>
    </source>
</evidence>
<dbReference type="Gene3D" id="2.70.70.10">
    <property type="entry name" value="Glucose Permease (Domain IIA)"/>
    <property type="match status" value="1"/>
</dbReference>
<dbReference type="STRING" id="362837.SCANT_v1c05710"/>
<dbReference type="EMBL" id="CP012622">
    <property type="protein sequence ID" value="ALD66477.1"/>
    <property type="molecule type" value="Genomic_DNA"/>
</dbReference>
<keyword evidence="12" id="KW-0175">Coiled coil</keyword>
<dbReference type="SUPFAM" id="SSF51261">
    <property type="entry name" value="Duplicated hybrid motif"/>
    <property type="match status" value="1"/>
</dbReference>
<dbReference type="InterPro" id="IPR036878">
    <property type="entry name" value="Glu_permease_IIB"/>
</dbReference>
<dbReference type="Proteomes" id="UP000063919">
    <property type="component" value="Chromosome"/>
</dbReference>
<dbReference type="Pfam" id="PF02378">
    <property type="entry name" value="PTS_EIIC"/>
    <property type="match status" value="1"/>
</dbReference>
<evidence type="ECO:0000256" key="9">
    <source>
        <dbReference type="ARBA" id="ARBA00022989"/>
    </source>
</evidence>
<evidence type="ECO:0000256" key="12">
    <source>
        <dbReference type="SAM" id="Coils"/>
    </source>
</evidence>
<evidence type="ECO:0000256" key="5">
    <source>
        <dbReference type="ARBA" id="ARBA00022679"/>
    </source>
</evidence>
<evidence type="ECO:0000256" key="3">
    <source>
        <dbReference type="ARBA" id="ARBA00022475"/>
    </source>
</evidence>
<dbReference type="PANTHER" id="PTHR30175">
    <property type="entry name" value="PHOSPHOTRANSFERASE SYSTEM TRANSPORT PROTEIN"/>
    <property type="match status" value="1"/>
</dbReference>
<keyword evidence="2" id="KW-0813">Transport</keyword>
<keyword evidence="18" id="KW-1185">Reference proteome</keyword>
<dbReference type="NCBIfam" id="TIGR00830">
    <property type="entry name" value="PTBA"/>
    <property type="match status" value="1"/>
</dbReference>